<gene>
    <name evidence="2" type="ORF">RAK27_13395</name>
</gene>
<dbReference type="Proteomes" id="UP001290462">
    <property type="component" value="Unassembled WGS sequence"/>
</dbReference>
<keyword evidence="1" id="KW-0732">Signal</keyword>
<dbReference type="EMBL" id="JAVBVO010000003">
    <property type="protein sequence ID" value="MDZ5759651.1"/>
    <property type="molecule type" value="Genomic_DNA"/>
</dbReference>
<accession>A0AAW9K8T6</accession>
<comment type="caution">
    <text evidence="2">The sequence shown here is derived from an EMBL/GenBank/DDBJ whole genome shotgun (WGS) entry which is preliminary data.</text>
</comment>
<proteinExistence type="predicted"/>
<reference evidence="2" key="1">
    <citation type="submission" date="2023-08" db="EMBL/GenBank/DDBJ databases">
        <title>Genomic characterization of piscicolin 126 produced by Carnobacterium maltaromaticum CM22 strain isolated from salmon (Salmo salar).</title>
        <authorList>
            <person name="Gonzalez-Gragera E."/>
            <person name="Garcia-Lopez J.D."/>
            <person name="Teso-Perez C."/>
            <person name="Gimenez-Hernandez I."/>
            <person name="Peralta-Sanchez J.M."/>
            <person name="Valdivia E."/>
            <person name="Montalban-Lopez M."/>
            <person name="Martin-Platero A.M."/>
            <person name="Banos A."/>
            <person name="Martinez-Bueno M."/>
        </authorList>
    </citation>
    <scope>NUCLEOTIDE SEQUENCE</scope>
    <source>
        <strain evidence="2">CM22</strain>
    </source>
</reference>
<sequence length="133" mass="14176">MLKKSLVILFTASILFVSFLPQAFAASSSVWAQWNTYASGNGRSDGKANGKFHYLNSNRTARLNISSKSGGGTAKASLYRSGWGFDKSLGTVNATTGSKNFPTKTDQTGSNYYLVFYGGNNSTTQTVSGTLSD</sequence>
<feature type="chain" id="PRO_5043420958" evidence="1">
    <location>
        <begin position="26"/>
        <end position="133"/>
    </location>
</feature>
<dbReference type="RefSeq" id="WP_322809330.1">
    <property type="nucleotide sequence ID" value="NZ_JAVBVO010000003.1"/>
</dbReference>
<feature type="signal peptide" evidence="1">
    <location>
        <begin position="1"/>
        <end position="25"/>
    </location>
</feature>
<protein>
    <submittedName>
        <fullName evidence="2">Uncharacterized protein</fullName>
    </submittedName>
</protein>
<evidence type="ECO:0000313" key="3">
    <source>
        <dbReference type="Proteomes" id="UP001290462"/>
    </source>
</evidence>
<dbReference type="AlphaFoldDB" id="A0AAW9K8T6"/>
<name>A0AAW9K8T6_CARML</name>
<organism evidence="2 3">
    <name type="scientific">Carnobacterium maltaromaticum</name>
    <name type="common">Carnobacterium piscicola</name>
    <dbReference type="NCBI Taxonomy" id="2751"/>
    <lineage>
        <taxon>Bacteria</taxon>
        <taxon>Bacillati</taxon>
        <taxon>Bacillota</taxon>
        <taxon>Bacilli</taxon>
        <taxon>Lactobacillales</taxon>
        <taxon>Carnobacteriaceae</taxon>
        <taxon>Carnobacterium</taxon>
    </lineage>
</organism>
<evidence type="ECO:0000313" key="2">
    <source>
        <dbReference type="EMBL" id="MDZ5759651.1"/>
    </source>
</evidence>
<evidence type="ECO:0000256" key="1">
    <source>
        <dbReference type="SAM" id="SignalP"/>
    </source>
</evidence>